<dbReference type="Gene3D" id="3.40.50.300">
    <property type="entry name" value="P-loop containing nucleotide triphosphate hydrolases"/>
    <property type="match status" value="1"/>
</dbReference>
<evidence type="ECO:0000256" key="4">
    <source>
        <dbReference type="ARBA" id="ARBA00022840"/>
    </source>
</evidence>
<dbReference type="PATRIC" id="fig|1125718.3.peg.1883"/>
<dbReference type="Proteomes" id="UP000002941">
    <property type="component" value="Unassembled WGS sequence"/>
</dbReference>
<evidence type="ECO:0000313" key="10">
    <source>
        <dbReference type="Proteomes" id="UP000002941"/>
    </source>
</evidence>
<evidence type="ECO:0000256" key="7">
    <source>
        <dbReference type="SAM" id="MobiDB-lite"/>
    </source>
</evidence>
<dbReference type="AlphaFoldDB" id="J1H8P3"/>
<dbReference type="EMBL" id="AKFT01000155">
    <property type="protein sequence ID" value="EJF41663.1"/>
    <property type="molecule type" value="Genomic_DNA"/>
</dbReference>
<evidence type="ECO:0000259" key="8">
    <source>
        <dbReference type="Pfam" id="PF02463"/>
    </source>
</evidence>
<dbReference type="PANTHER" id="PTHR43977">
    <property type="entry name" value="STRUCTURAL MAINTENANCE OF CHROMOSOMES PROTEIN 3"/>
    <property type="match status" value="1"/>
</dbReference>
<reference evidence="9 10" key="1">
    <citation type="submission" date="2012-05" db="EMBL/GenBank/DDBJ databases">
        <authorList>
            <person name="Harkins D.M."/>
            <person name="Madupu R."/>
            <person name="Durkin A.S."/>
            <person name="Torralba M."/>
            <person name="Methe B."/>
            <person name="Sutton G.G."/>
            <person name="Nelson K.E."/>
        </authorList>
    </citation>
    <scope>NUCLEOTIDE SEQUENCE [LARGE SCALE GENOMIC DNA]</scope>
    <source>
        <strain evidence="9 10">F0489</strain>
    </source>
</reference>
<dbReference type="FunFam" id="3.40.50.300:FF:000901">
    <property type="entry name" value="Chromosome partition protein Smc"/>
    <property type="match status" value="1"/>
</dbReference>
<dbReference type="SUPFAM" id="SSF52540">
    <property type="entry name" value="P-loop containing nucleoside triphosphate hydrolases"/>
    <property type="match status" value="1"/>
</dbReference>
<evidence type="ECO:0000256" key="2">
    <source>
        <dbReference type="ARBA" id="ARBA00022490"/>
    </source>
</evidence>
<dbReference type="Pfam" id="PF02463">
    <property type="entry name" value="SMC_N"/>
    <property type="match status" value="1"/>
</dbReference>
<evidence type="ECO:0000313" key="9">
    <source>
        <dbReference type="EMBL" id="EJF41663.1"/>
    </source>
</evidence>
<evidence type="ECO:0000256" key="6">
    <source>
        <dbReference type="ARBA" id="ARBA00023125"/>
    </source>
</evidence>
<dbReference type="InterPro" id="IPR003395">
    <property type="entry name" value="RecF/RecN/SMC_N"/>
</dbReference>
<keyword evidence="5" id="KW-0175">Coiled coil</keyword>
<name>J1H8P3_9ACTO</name>
<comment type="subcellular location">
    <subcellularLocation>
        <location evidence="1">Cytoplasm</location>
    </subcellularLocation>
</comment>
<evidence type="ECO:0000256" key="3">
    <source>
        <dbReference type="ARBA" id="ARBA00022741"/>
    </source>
</evidence>
<protein>
    <submittedName>
        <fullName evidence="9">RecF/RecN/SMC N-terminal domain protein</fullName>
    </submittedName>
</protein>
<dbReference type="GO" id="GO:0005524">
    <property type="term" value="F:ATP binding"/>
    <property type="evidence" value="ECO:0007669"/>
    <property type="project" value="UniProtKB-KW"/>
</dbReference>
<feature type="region of interest" description="Disordered" evidence="7">
    <location>
        <begin position="101"/>
        <end position="151"/>
    </location>
</feature>
<dbReference type="GO" id="GO:0005737">
    <property type="term" value="C:cytoplasm"/>
    <property type="evidence" value="ECO:0007669"/>
    <property type="project" value="UniProtKB-SubCell"/>
</dbReference>
<proteinExistence type="predicted"/>
<keyword evidence="6" id="KW-0238">DNA-binding</keyword>
<dbReference type="GO" id="GO:0003677">
    <property type="term" value="F:DNA binding"/>
    <property type="evidence" value="ECO:0007669"/>
    <property type="project" value="UniProtKB-KW"/>
</dbReference>
<dbReference type="eggNOG" id="COG1196">
    <property type="taxonomic scope" value="Bacteria"/>
</dbReference>
<feature type="domain" description="RecF/RecN/SMC N-terminal" evidence="8">
    <location>
        <begin position="88"/>
        <end position="351"/>
    </location>
</feature>
<keyword evidence="10" id="KW-1185">Reference proteome</keyword>
<dbReference type="InterPro" id="IPR027417">
    <property type="entry name" value="P-loop_NTPase"/>
</dbReference>
<gene>
    <name evidence="9" type="ORF">HMPREF1318_2815</name>
</gene>
<keyword evidence="4" id="KW-0067">ATP-binding</keyword>
<dbReference type="OrthoDB" id="9808768at2"/>
<evidence type="ECO:0000256" key="5">
    <source>
        <dbReference type="ARBA" id="ARBA00023054"/>
    </source>
</evidence>
<keyword evidence="2" id="KW-0963">Cytoplasm</keyword>
<evidence type="ECO:0000256" key="1">
    <source>
        <dbReference type="ARBA" id="ARBA00004496"/>
    </source>
</evidence>
<comment type="caution">
    <text evidence="9">The sequence shown here is derived from an EMBL/GenBank/DDBJ whole genome shotgun (WGS) entry which is preliminary data.</text>
</comment>
<sequence length="362" mass="39571">MRDQARAAVDAARAWIEEAQGERARIEAERAEASAATGEVRAELDALAAELSQLTDAAHRDEVARAEQRMRLESLAERAMNELGLELEPLVEEYGPHMLVPATAEDGGADGDAAVSGGDGTEGADGTDDDGAADRRAAADPGRPYVRAEQERRLARASRDLARLGKVNPLALEEHAALEQRHQFLAEQLADLKSSREDLLRIVEEIDTRVQEVFTRAFEDTARQFAEVFDRLFPGGEGRLVLTDPGDMLATGIEIEARPAGKKVKRLSLLSGGERSLAAVALLIAIFKARPSPFYVMDEVEAALDDTNLERLLEIFTELRQSSQLIIITHQKRTMEVADALYGISMRDGITKAISQRLAHKG</sequence>
<keyword evidence="3" id="KW-0547">Nucleotide-binding</keyword>
<accession>J1H8P3</accession>
<organism evidence="9 10">
    <name type="scientific">Actinomyces massiliensis F0489</name>
    <dbReference type="NCBI Taxonomy" id="1125718"/>
    <lineage>
        <taxon>Bacteria</taxon>
        <taxon>Bacillati</taxon>
        <taxon>Actinomycetota</taxon>
        <taxon>Actinomycetes</taxon>
        <taxon>Actinomycetales</taxon>
        <taxon>Actinomycetaceae</taxon>
        <taxon>Actinomyces</taxon>
    </lineage>
</organism>